<evidence type="ECO:0008006" key="3">
    <source>
        <dbReference type="Google" id="ProtNLM"/>
    </source>
</evidence>
<evidence type="ECO:0000313" key="1">
    <source>
        <dbReference type="EMBL" id="TEA06268.1"/>
    </source>
</evidence>
<evidence type="ECO:0000313" key="2">
    <source>
        <dbReference type="Proteomes" id="UP000294604"/>
    </source>
</evidence>
<dbReference type="AlphaFoldDB" id="A0A4R8SVH1"/>
<proteinExistence type="predicted"/>
<name>A0A4R8SVH1_9MYCO</name>
<protein>
    <recommendedName>
        <fullName evidence="3">Helix-turn-helix domain protein</fullName>
    </recommendedName>
</protein>
<reference evidence="1 2" key="1">
    <citation type="journal article" date="2019" name="Sci. Rep.">
        <title>Extended insight into the Mycobacterium chelonae-abscessus complex through whole genome sequencing of Mycobacterium salmoniphilum outbreak and Mycobacterium salmoniphilum-like strains.</title>
        <authorList>
            <person name="Behra P.R.K."/>
            <person name="Das S."/>
            <person name="Pettersson B.M.F."/>
            <person name="Shirreff L."/>
            <person name="DuCote T."/>
            <person name="Jacobsson K.G."/>
            <person name="Ennis D.G."/>
            <person name="Kirsebom L.A."/>
        </authorList>
    </citation>
    <scope>NUCLEOTIDE SEQUENCE [LARGE SCALE GENOMIC DNA]</scope>
    <source>
        <strain evidence="1 2">CCUG 60884</strain>
    </source>
</reference>
<gene>
    <name evidence="1" type="ORF">CCUG60884_01406</name>
</gene>
<comment type="caution">
    <text evidence="1">The sequence shown here is derived from an EMBL/GenBank/DDBJ whole genome shotgun (WGS) entry which is preliminary data.</text>
</comment>
<dbReference type="RefSeq" id="WP_164497502.1">
    <property type="nucleotide sequence ID" value="NZ_PECL01000007.1"/>
</dbReference>
<dbReference type="EMBL" id="PECL01000007">
    <property type="protein sequence ID" value="TEA06268.1"/>
    <property type="molecule type" value="Genomic_DNA"/>
</dbReference>
<accession>A0A4R8SVH1</accession>
<organism evidence="1 2">
    <name type="scientific">Mycobacteroides salmoniphilum</name>
    <dbReference type="NCBI Taxonomy" id="404941"/>
    <lineage>
        <taxon>Bacteria</taxon>
        <taxon>Bacillati</taxon>
        <taxon>Actinomycetota</taxon>
        <taxon>Actinomycetes</taxon>
        <taxon>Mycobacteriales</taxon>
        <taxon>Mycobacteriaceae</taxon>
        <taxon>Mycobacteroides</taxon>
    </lineage>
</organism>
<dbReference type="Proteomes" id="UP000294604">
    <property type="component" value="Unassembled WGS sequence"/>
</dbReference>
<sequence>MNDWEAVGLKLGGICRSLVFQLWRTGELPSVKIGKRRFSTDRQIAEYVARLEAGAA</sequence>